<evidence type="ECO:0000256" key="5">
    <source>
        <dbReference type="ARBA" id="ARBA00022771"/>
    </source>
</evidence>
<keyword evidence="6" id="KW-0833">Ubl conjugation pathway</keyword>
<dbReference type="EMBL" id="BPVZ01000006">
    <property type="protein sequence ID" value="GKU92932.1"/>
    <property type="molecule type" value="Genomic_DNA"/>
</dbReference>
<comment type="catalytic activity">
    <reaction evidence="1">
        <text>S-ubiquitinyl-[E2 ubiquitin-conjugating enzyme]-L-cysteine + [acceptor protein]-L-lysine = [E2 ubiquitin-conjugating enzyme]-L-cysteine + N(6)-ubiquitinyl-[acceptor protein]-L-lysine.</text>
        <dbReference type="EC" id="2.3.2.27"/>
    </reaction>
</comment>
<reference evidence="10 11" key="1">
    <citation type="journal article" date="2021" name="Commun. Biol.">
        <title>The genome of Shorea leprosula (Dipterocarpaceae) highlights the ecological relevance of drought in aseasonal tropical rainforests.</title>
        <authorList>
            <person name="Ng K.K.S."/>
            <person name="Kobayashi M.J."/>
            <person name="Fawcett J.A."/>
            <person name="Hatakeyama M."/>
            <person name="Paape T."/>
            <person name="Ng C.H."/>
            <person name="Ang C.C."/>
            <person name="Tnah L.H."/>
            <person name="Lee C.T."/>
            <person name="Nishiyama T."/>
            <person name="Sese J."/>
            <person name="O'Brien M.J."/>
            <person name="Copetti D."/>
            <person name="Mohd Noor M.I."/>
            <person name="Ong R.C."/>
            <person name="Putra M."/>
            <person name="Sireger I.Z."/>
            <person name="Indrioko S."/>
            <person name="Kosugi Y."/>
            <person name="Izuno A."/>
            <person name="Isagi Y."/>
            <person name="Lee S.L."/>
            <person name="Shimizu K.K."/>
        </authorList>
    </citation>
    <scope>NUCLEOTIDE SEQUENCE [LARGE SCALE GENOMIC DNA]</scope>
    <source>
        <strain evidence="10">214</strain>
    </source>
</reference>
<evidence type="ECO:0000256" key="3">
    <source>
        <dbReference type="ARBA" id="ARBA00022679"/>
    </source>
</evidence>
<evidence type="ECO:0000313" key="11">
    <source>
        <dbReference type="Proteomes" id="UP001054252"/>
    </source>
</evidence>
<dbReference type="GO" id="GO:0008270">
    <property type="term" value="F:zinc ion binding"/>
    <property type="evidence" value="ECO:0007669"/>
    <property type="project" value="UniProtKB-KW"/>
</dbReference>
<evidence type="ECO:0000256" key="8">
    <source>
        <dbReference type="PROSITE-ProRule" id="PRU00175"/>
    </source>
</evidence>
<dbReference type="InterPro" id="IPR001841">
    <property type="entry name" value="Znf_RING"/>
</dbReference>
<keyword evidence="5 8" id="KW-0863">Zinc-finger</keyword>
<feature type="domain" description="RING-type" evidence="9">
    <location>
        <begin position="179"/>
        <end position="219"/>
    </location>
</feature>
<evidence type="ECO:0000256" key="6">
    <source>
        <dbReference type="ARBA" id="ARBA00022786"/>
    </source>
</evidence>
<keyword evidence="3" id="KW-0808">Transferase</keyword>
<evidence type="ECO:0000256" key="7">
    <source>
        <dbReference type="ARBA" id="ARBA00022833"/>
    </source>
</evidence>
<name>A0AAV5HVQ0_9ROSI</name>
<dbReference type="PROSITE" id="PS50089">
    <property type="entry name" value="ZF_RING_2"/>
    <property type="match status" value="1"/>
</dbReference>
<dbReference type="GO" id="GO:0061630">
    <property type="term" value="F:ubiquitin protein ligase activity"/>
    <property type="evidence" value="ECO:0007669"/>
    <property type="project" value="UniProtKB-EC"/>
</dbReference>
<dbReference type="SMART" id="SM00184">
    <property type="entry name" value="RING"/>
    <property type="match status" value="1"/>
</dbReference>
<gene>
    <name evidence="10" type="ORF">SLEP1_g6586</name>
</gene>
<proteinExistence type="predicted"/>
<dbReference type="Gene3D" id="3.30.40.10">
    <property type="entry name" value="Zinc/RING finger domain, C3HC4 (zinc finger)"/>
    <property type="match status" value="1"/>
</dbReference>
<keyword evidence="4" id="KW-0479">Metal-binding</keyword>
<protein>
    <recommendedName>
        <fullName evidence="2">RING-type E3 ubiquitin transferase</fullName>
        <ecNumber evidence="2">2.3.2.27</ecNumber>
    </recommendedName>
</protein>
<dbReference type="CDD" id="cd23116">
    <property type="entry name" value="RING-H2_AIRP1-like"/>
    <property type="match status" value="1"/>
</dbReference>
<dbReference type="Proteomes" id="UP001054252">
    <property type="component" value="Unassembled WGS sequence"/>
</dbReference>
<keyword evidence="11" id="KW-1185">Reference proteome</keyword>
<dbReference type="PANTHER" id="PTHR46463:SF10">
    <property type="entry name" value="OS01G0926200 PROTEIN"/>
    <property type="match status" value="1"/>
</dbReference>
<accession>A0AAV5HVQ0</accession>
<sequence>MGAFCCCPCGDEFEEYAHPSNPIYRHCMCPRFFFYQLFSGYSAMFHRLEGRPIPVQVATSLSVTPMATALPDNSLNETHLTVSRPAPYDADQRYTRLQRDGLVSRRDKSLTHFQEDPQPLRRNVSNSGIESLGLGKKWIGVNTEEDCKGGHPDSSEKALATKIAYGLTYVQTSEDEDVCPTCLDEYTPENPKITTRCSHHFHLGCIYEWLERSENCPICGKEMEFCESP</sequence>
<comment type="caution">
    <text evidence="10">The sequence shown here is derived from an EMBL/GenBank/DDBJ whole genome shotgun (WGS) entry which is preliminary data.</text>
</comment>
<keyword evidence="7" id="KW-0862">Zinc</keyword>
<evidence type="ECO:0000256" key="2">
    <source>
        <dbReference type="ARBA" id="ARBA00012483"/>
    </source>
</evidence>
<evidence type="ECO:0000256" key="1">
    <source>
        <dbReference type="ARBA" id="ARBA00000900"/>
    </source>
</evidence>
<evidence type="ECO:0000259" key="9">
    <source>
        <dbReference type="PROSITE" id="PS50089"/>
    </source>
</evidence>
<dbReference type="Pfam" id="PF13639">
    <property type="entry name" value="zf-RING_2"/>
    <property type="match status" value="1"/>
</dbReference>
<dbReference type="InterPro" id="IPR013083">
    <property type="entry name" value="Znf_RING/FYVE/PHD"/>
</dbReference>
<organism evidence="10 11">
    <name type="scientific">Rubroshorea leprosula</name>
    <dbReference type="NCBI Taxonomy" id="152421"/>
    <lineage>
        <taxon>Eukaryota</taxon>
        <taxon>Viridiplantae</taxon>
        <taxon>Streptophyta</taxon>
        <taxon>Embryophyta</taxon>
        <taxon>Tracheophyta</taxon>
        <taxon>Spermatophyta</taxon>
        <taxon>Magnoliopsida</taxon>
        <taxon>eudicotyledons</taxon>
        <taxon>Gunneridae</taxon>
        <taxon>Pentapetalae</taxon>
        <taxon>rosids</taxon>
        <taxon>malvids</taxon>
        <taxon>Malvales</taxon>
        <taxon>Dipterocarpaceae</taxon>
        <taxon>Rubroshorea</taxon>
    </lineage>
</organism>
<dbReference type="EC" id="2.3.2.27" evidence="2"/>
<dbReference type="FunFam" id="3.30.40.10:FF:000521">
    <property type="entry name" value="RING/U-box superfamily protein"/>
    <property type="match status" value="1"/>
</dbReference>
<dbReference type="AlphaFoldDB" id="A0AAV5HVQ0"/>
<dbReference type="PANTHER" id="PTHR46463">
    <property type="entry name" value="ZINC FINGER, RING/FYVE/PHD-TYPE"/>
    <property type="match status" value="1"/>
</dbReference>
<evidence type="ECO:0000256" key="4">
    <source>
        <dbReference type="ARBA" id="ARBA00022723"/>
    </source>
</evidence>
<evidence type="ECO:0000313" key="10">
    <source>
        <dbReference type="EMBL" id="GKU92932.1"/>
    </source>
</evidence>
<dbReference type="SUPFAM" id="SSF57850">
    <property type="entry name" value="RING/U-box"/>
    <property type="match status" value="1"/>
</dbReference>